<comment type="caution">
    <text evidence="7">The sequence shown here is derived from an EMBL/GenBank/DDBJ whole genome shotgun (WGS) entry which is preliminary data.</text>
</comment>
<feature type="domain" description="HTH tetR-type" evidence="6">
    <location>
        <begin position="19"/>
        <end position="79"/>
    </location>
</feature>
<dbReference type="GO" id="GO:0000976">
    <property type="term" value="F:transcription cis-regulatory region binding"/>
    <property type="evidence" value="ECO:0007669"/>
    <property type="project" value="TreeGrafter"/>
</dbReference>
<dbReference type="Proteomes" id="UP000636661">
    <property type="component" value="Unassembled WGS sequence"/>
</dbReference>
<dbReference type="Gene3D" id="1.10.357.10">
    <property type="entry name" value="Tetracycline Repressor, domain 2"/>
    <property type="match status" value="2"/>
</dbReference>
<accession>A0A918I1Q5</accession>
<evidence type="ECO:0000313" key="7">
    <source>
        <dbReference type="EMBL" id="GGU55683.1"/>
    </source>
</evidence>
<dbReference type="InterPro" id="IPR050109">
    <property type="entry name" value="HTH-type_TetR-like_transc_reg"/>
</dbReference>
<keyword evidence="1" id="KW-0805">Transcription regulation</keyword>
<keyword evidence="8" id="KW-1185">Reference proteome</keyword>
<keyword evidence="3" id="KW-0804">Transcription</keyword>
<reference evidence="7" key="1">
    <citation type="journal article" date="2014" name="Int. J. Syst. Evol. Microbiol.">
        <title>Complete genome sequence of Corynebacterium casei LMG S-19264T (=DSM 44701T), isolated from a smear-ripened cheese.</title>
        <authorList>
            <consortium name="US DOE Joint Genome Institute (JGI-PGF)"/>
            <person name="Walter F."/>
            <person name="Albersmeier A."/>
            <person name="Kalinowski J."/>
            <person name="Ruckert C."/>
        </authorList>
    </citation>
    <scope>NUCLEOTIDE SEQUENCE</scope>
    <source>
        <strain evidence="7">JCM 4391</strain>
    </source>
</reference>
<sequence>MPPPPSSPLRRAPVQRRSAERLARILDACAQLIEEAGYEKLSTRDVAVRAGVPIGSVYRFFSGKRAMAAALAHRNLDRYAERVAARLAGRPGLDAYGAVDCVLDEYIAMRCTVPGFALVDFGVPGPAPLGAPAPGSAAAPPPGPAPDPAPAPGGSPGGGEGPGGGAGEPGEEPDEGSGEGSGEGDREPGEGGGEPVGAHHTGPRRGGPDDVNHLVADRIRGLLAGHLRHPRGDMARRKILVAVEATDALLRLAFRAGPPGDPELIAETRALLRAYLAPVLRG</sequence>
<dbReference type="SUPFAM" id="SSF46689">
    <property type="entry name" value="Homeodomain-like"/>
    <property type="match status" value="1"/>
</dbReference>
<evidence type="ECO:0000256" key="3">
    <source>
        <dbReference type="ARBA" id="ARBA00023163"/>
    </source>
</evidence>
<dbReference type="PRINTS" id="PR00455">
    <property type="entry name" value="HTHTETR"/>
</dbReference>
<dbReference type="EMBL" id="BMTP01000014">
    <property type="protein sequence ID" value="GGU55683.1"/>
    <property type="molecule type" value="Genomic_DNA"/>
</dbReference>
<proteinExistence type="predicted"/>
<evidence type="ECO:0000259" key="6">
    <source>
        <dbReference type="PROSITE" id="PS50977"/>
    </source>
</evidence>
<dbReference type="PROSITE" id="PS50977">
    <property type="entry name" value="HTH_TETR_2"/>
    <property type="match status" value="1"/>
</dbReference>
<evidence type="ECO:0000256" key="5">
    <source>
        <dbReference type="SAM" id="MobiDB-lite"/>
    </source>
</evidence>
<reference evidence="7" key="2">
    <citation type="submission" date="2020-09" db="EMBL/GenBank/DDBJ databases">
        <authorList>
            <person name="Sun Q."/>
            <person name="Ohkuma M."/>
        </authorList>
    </citation>
    <scope>NUCLEOTIDE SEQUENCE</scope>
    <source>
        <strain evidence="7">JCM 4391</strain>
    </source>
</reference>
<dbReference type="RefSeq" id="WP_189553551.1">
    <property type="nucleotide sequence ID" value="NZ_BMTP01000014.1"/>
</dbReference>
<organism evidence="7 8">
    <name type="scientific">Streptomyces lavendofoliae</name>
    <dbReference type="NCBI Taxonomy" id="67314"/>
    <lineage>
        <taxon>Bacteria</taxon>
        <taxon>Bacillati</taxon>
        <taxon>Actinomycetota</taxon>
        <taxon>Actinomycetes</taxon>
        <taxon>Kitasatosporales</taxon>
        <taxon>Streptomycetaceae</taxon>
        <taxon>Streptomyces</taxon>
    </lineage>
</organism>
<dbReference type="InterPro" id="IPR041674">
    <property type="entry name" value="TetR_C_22"/>
</dbReference>
<dbReference type="PANTHER" id="PTHR30055:SF151">
    <property type="entry name" value="TRANSCRIPTIONAL REGULATORY PROTEIN"/>
    <property type="match status" value="1"/>
</dbReference>
<feature type="DNA-binding region" description="H-T-H motif" evidence="4">
    <location>
        <begin position="42"/>
        <end position="61"/>
    </location>
</feature>
<dbReference type="Pfam" id="PF17928">
    <property type="entry name" value="TetR_C_22"/>
    <property type="match status" value="1"/>
</dbReference>
<dbReference type="InterPro" id="IPR009057">
    <property type="entry name" value="Homeodomain-like_sf"/>
</dbReference>
<feature type="compositionally biased region" description="Gly residues" evidence="5">
    <location>
        <begin position="154"/>
        <end position="168"/>
    </location>
</feature>
<keyword evidence="2 4" id="KW-0238">DNA-binding</keyword>
<protein>
    <recommendedName>
        <fullName evidence="6">HTH tetR-type domain-containing protein</fullName>
    </recommendedName>
</protein>
<feature type="region of interest" description="Disordered" evidence="5">
    <location>
        <begin position="132"/>
        <end position="212"/>
    </location>
</feature>
<dbReference type="Pfam" id="PF00440">
    <property type="entry name" value="TetR_N"/>
    <property type="match status" value="1"/>
</dbReference>
<gene>
    <name evidence="7" type="ORF">GCM10010274_50870</name>
</gene>
<evidence type="ECO:0000256" key="4">
    <source>
        <dbReference type="PROSITE-ProRule" id="PRU00335"/>
    </source>
</evidence>
<name>A0A918I1Q5_9ACTN</name>
<evidence type="ECO:0000313" key="8">
    <source>
        <dbReference type="Proteomes" id="UP000636661"/>
    </source>
</evidence>
<dbReference type="PANTHER" id="PTHR30055">
    <property type="entry name" value="HTH-TYPE TRANSCRIPTIONAL REGULATOR RUTR"/>
    <property type="match status" value="1"/>
</dbReference>
<evidence type="ECO:0000256" key="1">
    <source>
        <dbReference type="ARBA" id="ARBA00023015"/>
    </source>
</evidence>
<dbReference type="GO" id="GO:0003700">
    <property type="term" value="F:DNA-binding transcription factor activity"/>
    <property type="evidence" value="ECO:0007669"/>
    <property type="project" value="TreeGrafter"/>
</dbReference>
<evidence type="ECO:0000256" key="2">
    <source>
        <dbReference type="ARBA" id="ARBA00023125"/>
    </source>
</evidence>
<feature type="compositionally biased region" description="Pro residues" evidence="5">
    <location>
        <begin position="139"/>
        <end position="153"/>
    </location>
</feature>
<dbReference type="InterPro" id="IPR001647">
    <property type="entry name" value="HTH_TetR"/>
</dbReference>
<dbReference type="AlphaFoldDB" id="A0A918I1Q5"/>